<evidence type="ECO:0000256" key="5">
    <source>
        <dbReference type="RuleBase" id="RU362066"/>
    </source>
</evidence>
<dbReference type="GeneID" id="85014218"/>
<keyword evidence="9" id="KW-0969">Cilium</keyword>
<gene>
    <name evidence="9" type="ORF">HNQ46_000661</name>
</gene>
<dbReference type="PANTHER" id="PTHR30288">
    <property type="entry name" value="FLAGELLAR CAP/ASSEMBLY PROTEIN FLID"/>
    <property type="match status" value="1"/>
</dbReference>
<feature type="domain" description="Flagellar hook-associated protein 2 C-terminal" evidence="8">
    <location>
        <begin position="543"/>
        <end position="840"/>
    </location>
</feature>
<evidence type="ECO:0000256" key="4">
    <source>
        <dbReference type="ARBA" id="ARBA00023143"/>
    </source>
</evidence>
<evidence type="ECO:0000256" key="1">
    <source>
        <dbReference type="ARBA" id="ARBA00009764"/>
    </source>
</evidence>
<dbReference type="AlphaFoldDB" id="A0A7W9W1Q8"/>
<keyword evidence="4 5" id="KW-0975">Bacterial flagellum</keyword>
<comment type="subcellular location">
    <subcellularLocation>
        <location evidence="5">Secreted</location>
    </subcellularLocation>
    <subcellularLocation>
        <location evidence="5">Bacterial flagellum</location>
    </subcellularLocation>
</comment>
<sequence>MSGLSTNSTSGTSSLGNTSLRGFGGMSSGIDRDALIEQATKGTQSKLTKARQETTRMEWKRDAFRELSDKTIALQDDFLSFASADSIKNQDLYESSVVNPQGDAAATKFITASGHSDLTKNLKVKAVTKLATSESIVSDVKGSASAIKTGITADALANVGNVKTSNLVGKSLQLGNYTTTGVFQEKASFKFPESYKDDDGKTVEINYTGDKQKLVDDLNKAAKQGNVKLGENEFLSFSYHQGSNPGEDYIQINGGSSQYVIKTESSALESLGYKAPAAGTAPTGTGSDAYGVKIAAFNSSAQTEGKFTSSSVKQGGMLDYLKDQKLTVSYGGTSQEISLLTDAQKQSIEAAHTGTSASDNQNRLDAVKDAIQQNLNNAFGAGKIVVDSSTGSITFNSANGKDTVSVSSSDAQVRANLQISKNASNKVTTSSSIMDNLDKLGLSDYVGNKAGLDEALSKFKINGKEIKGITSDSTVQDMLKKINDSDAGVKASYMEGSGRFVLIHSETGSGRSITLGDANNANDIEDKLFGATASGGGQVNHGTDAEMVFDYGNGINETVTSSSNTFNIDGVKITASGKFGVELDASGNAVTKPDGSYKFDSSKEVSFTAKADVDKATKTMKKFVEKFNELVSSVNTHVKTRRTSGYDPLTEAQKNQMSEKSVENWEKKAKEGILYGESSIRNFSDSLQSVMTQMMSDLKVAGLDYQDMEKMGLSLSTDAFDGGKLSFDETKFKQAMETEPEKVAKVMMGHNGSKGMAKIVETTVSRYATRYASRNGGSYGELIKEAGSNKVTLSNTSSVIYGKLKENSEVVEKLKTMLSNQQDRYIKQFSQLEKLISKMNTQSSYLSSL</sequence>
<proteinExistence type="inferred from homology"/>
<feature type="domain" description="Flagellar hook-associated protein 2 N-terminal" evidence="7">
    <location>
        <begin position="28"/>
        <end position="133"/>
    </location>
</feature>
<evidence type="ECO:0000259" key="8">
    <source>
        <dbReference type="Pfam" id="PF07195"/>
    </source>
</evidence>
<evidence type="ECO:0000256" key="2">
    <source>
        <dbReference type="ARBA" id="ARBA00011255"/>
    </source>
</evidence>
<evidence type="ECO:0000313" key="9">
    <source>
        <dbReference type="EMBL" id="MBB6040698.1"/>
    </source>
</evidence>
<comment type="subunit">
    <text evidence="2 5">Homopentamer.</text>
</comment>
<dbReference type="GO" id="GO:0009421">
    <property type="term" value="C:bacterial-type flagellum filament cap"/>
    <property type="evidence" value="ECO:0007669"/>
    <property type="project" value="InterPro"/>
</dbReference>
<comment type="function">
    <text evidence="5">Required for morphogenesis and for the elongation of the flagellar filament by facilitating polymerization of the flagellin monomers at the tip of growing filament. Forms a capping structure, which prevents flagellin subunits (transported through the central channel of the flagellum) from leaking out without polymerization at the distal end.</text>
</comment>
<keyword evidence="5" id="KW-0964">Secreted</keyword>
<evidence type="ECO:0000256" key="6">
    <source>
        <dbReference type="SAM" id="MobiDB-lite"/>
    </source>
</evidence>
<protein>
    <recommendedName>
        <fullName evidence="5">Flagellar hook-associated protein 2</fullName>
        <shortName evidence="5">HAP2</shortName>
    </recommendedName>
    <alternativeName>
        <fullName evidence="5">Flagellar cap protein</fullName>
    </alternativeName>
</protein>
<dbReference type="GO" id="GO:0009424">
    <property type="term" value="C:bacterial-type flagellum hook"/>
    <property type="evidence" value="ECO:0007669"/>
    <property type="project" value="UniProtKB-UniRule"/>
</dbReference>
<evidence type="ECO:0000313" key="10">
    <source>
        <dbReference type="Proteomes" id="UP000522163"/>
    </source>
</evidence>
<organism evidence="9 10">
    <name type="scientific">Oribacterium sinus</name>
    <dbReference type="NCBI Taxonomy" id="237576"/>
    <lineage>
        <taxon>Bacteria</taxon>
        <taxon>Bacillati</taxon>
        <taxon>Bacillota</taxon>
        <taxon>Clostridia</taxon>
        <taxon>Lachnospirales</taxon>
        <taxon>Lachnospiraceae</taxon>
        <taxon>Oribacterium</taxon>
    </lineage>
</organism>
<dbReference type="InterPro" id="IPR010809">
    <property type="entry name" value="FliD_C"/>
</dbReference>
<dbReference type="RefSeq" id="WP_183682926.1">
    <property type="nucleotide sequence ID" value="NZ_CAUVME010000003.1"/>
</dbReference>
<dbReference type="InterPro" id="IPR003481">
    <property type="entry name" value="FliD_N"/>
</dbReference>
<dbReference type="Pfam" id="PF02465">
    <property type="entry name" value="FliD_N"/>
    <property type="match status" value="1"/>
</dbReference>
<dbReference type="Pfam" id="PF07195">
    <property type="entry name" value="FliD_C"/>
    <property type="match status" value="1"/>
</dbReference>
<dbReference type="GO" id="GO:0005576">
    <property type="term" value="C:extracellular region"/>
    <property type="evidence" value="ECO:0007669"/>
    <property type="project" value="UniProtKB-SubCell"/>
</dbReference>
<dbReference type="EMBL" id="JACHHH010000002">
    <property type="protein sequence ID" value="MBB6040698.1"/>
    <property type="molecule type" value="Genomic_DNA"/>
</dbReference>
<dbReference type="Proteomes" id="UP000522163">
    <property type="component" value="Unassembled WGS sequence"/>
</dbReference>
<dbReference type="GO" id="GO:0007155">
    <property type="term" value="P:cell adhesion"/>
    <property type="evidence" value="ECO:0007669"/>
    <property type="project" value="InterPro"/>
</dbReference>
<reference evidence="9 10" key="1">
    <citation type="submission" date="2020-08" db="EMBL/GenBank/DDBJ databases">
        <title>Genomic Encyclopedia of Type Strains, Phase IV (KMG-IV): sequencing the most valuable type-strain genomes for metagenomic binning, comparative biology and taxonomic classification.</title>
        <authorList>
            <person name="Goeker M."/>
        </authorList>
    </citation>
    <scope>NUCLEOTIDE SEQUENCE [LARGE SCALE GENOMIC DNA]</scope>
    <source>
        <strain evidence="9 10">DSM 17245</strain>
    </source>
</reference>
<keyword evidence="3" id="KW-0175">Coiled coil</keyword>
<accession>A0A7W9W1Q8</accession>
<comment type="similarity">
    <text evidence="1 5">Belongs to the FliD family.</text>
</comment>
<keyword evidence="9" id="KW-0282">Flagellum</keyword>
<dbReference type="PANTHER" id="PTHR30288:SF0">
    <property type="entry name" value="FLAGELLAR HOOK-ASSOCIATED PROTEIN 2"/>
    <property type="match status" value="1"/>
</dbReference>
<keyword evidence="9" id="KW-0966">Cell projection</keyword>
<dbReference type="GO" id="GO:0071973">
    <property type="term" value="P:bacterial-type flagellum-dependent cell motility"/>
    <property type="evidence" value="ECO:0007669"/>
    <property type="project" value="TreeGrafter"/>
</dbReference>
<evidence type="ECO:0000256" key="3">
    <source>
        <dbReference type="ARBA" id="ARBA00023054"/>
    </source>
</evidence>
<comment type="caution">
    <text evidence="9">The sequence shown here is derived from an EMBL/GenBank/DDBJ whole genome shotgun (WGS) entry which is preliminary data.</text>
</comment>
<feature type="compositionally biased region" description="Low complexity" evidence="6">
    <location>
        <begin position="1"/>
        <end position="20"/>
    </location>
</feature>
<evidence type="ECO:0000259" key="7">
    <source>
        <dbReference type="Pfam" id="PF02465"/>
    </source>
</evidence>
<dbReference type="InterPro" id="IPR040026">
    <property type="entry name" value="FliD"/>
</dbReference>
<name>A0A7W9W1Q8_9FIRM</name>
<feature type="region of interest" description="Disordered" evidence="6">
    <location>
        <begin position="1"/>
        <end position="23"/>
    </location>
</feature>